<reference evidence="1 2" key="1">
    <citation type="journal article" date="2016" name="Front. Microbiol.">
        <title>Single-Cell (Meta-)Genomics of a Dimorphic Candidatus Thiomargarita nelsonii Reveals Genomic Plasticity.</title>
        <authorList>
            <person name="Flood B.E."/>
            <person name="Fliss P."/>
            <person name="Jones D.S."/>
            <person name="Dick G.J."/>
            <person name="Jain S."/>
            <person name="Kaster A.K."/>
            <person name="Winkel M."/>
            <person name="Mussmann M."/>
            <person name="Bailey J."/>
        </authorList>
    </citation>
    <scope>NUCLEOTIDE SEQUENCE [LARGE SCALE GENOMIC DNA]</scope>
    <source>
        <strain evidence="1">Hydrate Ridge</strain>
    </source>
</reference>
<evidence type="ECO:0000313" key="1">
    <source>
        <dbReference type="EMBL" id="KHD05166.1"/>
    </source>
</evidence>
<evidence type="ECO:0008006" key="3">
    <source>
        <dbReference type="Google" id="ProtNLM"/>
    </source>
</evidence>
<dbReference type="AlphaFoldDB" id="A0A0A6RMX6"/>
<keyword evidence="2" id="KW-1185">Reference proteome</keyword>
<proteinExistence type="predicted"/>
<accession>A0A0A6RMX6</accession>
<dbReference type="SUPFAM" id="SSF52540">
    <property type="entry name" value="P-loop containing nucleoside triphosphate hydrolases"/>
    <property type="match status" value="1"/>
</dbReference>
<evidence type="ECO:0000313" key="2">
    <source>
        <dbReference type="Proteomes" id="UP000030428"/>
    </source>
</evidence>
<name>A0A0A6RMX6_9GAMM</name>
<dbReference type="InterPro" id="IPR027417">
    <property type="entry name" value="P-loop_NTPase"/>
</dbReference>
<dbReference type="EMBL" id="JSZA02000111">
    <property type="protein sequence ID" value="KHD05166.1"/>
    <property type="molecule type" value="Genomic_DNA"/>
</dbReference>
<organism evidence="1 2">
    <name type="scientific">Candidatus Thiomargarita nelsonii</name>
    <dbReference type="NCBI Taxonomy" id="1003181"/>
    <lineage>
        <taxon>Bacteria</taxon>
        <taxon>Pseudomonadati</taxon>
        <taxon>Pseudomonadota</taxon>
        <taxon>Gammaproteobacteria</taxon>
        <taxon>Thiotrichales</taxon>
        <taxon>Thiotrichaceae</taxon>
        <taxon>Thiomargarita</taxon>
    </lineage>
</organism>
<dbReference type="Proteomes" id="UP000030428">
    <property type="component" value="Unassembled WGS sequence"/>
</dbReference>
<sequence>MQYPVSTVDDAYKACNPEQPLKNLDDPRYVDLTEVRGIKNFARTIAKRIVRSAPDFHQQLVTGHRGCGKSTELYRLKAQCPSEKFFTIYLDVEEMLDLGEVNYLDILLGIARATEEQLRDNRFTLNQQLLEELSNWFAEKVLIQETKDNRESRAKAEAKIGTKIPLLGELFAKFTGEIRSGSSRREELRTTLEKELRVFIAHLNRLIEAARLQVQQHDFKDLVIIVDGLEKMHYRELPDGQSTHAALFVHHAEQLKAPTSMPLS</sequence>
<gene>
    <name evidence="1" type="ORF">PN36_23070</name>
</gene>
<protein>
    <recommendedName>
        <fullName evidence="3">Orc1-like AAA ATPase domain-containing protein</fullName>
    </recommendedName>
</protein>
<comment type="caution">
    <text evidence="1">The sequence shown here is derived from an EMBL/GenBank/DDBJ whole genome shotgun (WGS) entry which is preliminary data.</text>
</comment>